<keyword evidence="1" id="KW-0694">RNA-binding</keyword>
<dbReference type="AlphaFoldDB" id="A0A5C6RLE6"/>
<dbReference type="SUPFAM" id="SSF54928">
    <property type="entry name" value="RNA-binding domain, RBD"/>
    <property type="match status" value="1"/>
</dbReference>
<dbReference type="SMART" id="SM00360">
    <property type="entry name" value="RRM"/>
    <property type="match status" value="1"/>
</dbReference>
<feature type="compositionally biased region" description="Basic and acidic residues" evidence="2">
    <location>
        <begin position="110"/>
        <end position="122"/>
    </location>
</feature>
<reference evidence="4 5" key="1">
    <citation type="submission" date="2019-08" db="EMBL/GenBank/DDBJ databases">
        <title>Genome of Phaeodactylibacter luteus.</title>
        <authorList>
            <person name="Bowman J.P."/>
        </authorList>
    </citation>
    <scope>NUCLEOTIDE SEQUENCE [LARGE SCALE GENOMIC DNA]</scope>
    <source>
        <strain evidence="4 5">KCTC 42180</strain>
    </source>
</reference>
<sequence>MNIFVARLNFDTDSDGLRNAFEAFGTVESAKVINDHFTGKSRGFGFVEMSDDNEAYAAIEALNESDLDGNTIVVKQAEPREKRGGGGGFNRGGGDRGGYGGGGRGGYGGGRDRGGYGDRGGDRGGYGGGYGGGGRDRGGYGGGRGRGGDRDSGGYRDGGNRRSSRDNDDYRGGGNDRY</sequence>
<proteinExistence type="predicted"/>
<evidence type="ECO:0000313" key="4">
    <source>
        <dbReference type="EMBL" id="TXB62440.1"/>
    </source>
</evidence>
<dbReference type="Gene3D" id="3.30.70.330">
    <property type="match status" value="1"/>
</dbReference>
<feature type="compositionally biased region" description="Gly residues" evidence="2">
    <location>
        <begin position="123"/>
        <end position="145"/>
    </location>
</feature>
<name>A0A5C6RLE6_9BACT</name>
<feature type="domain" description="RRM" evidence="3">
    <location>
        <begin position="1"/>
        <end position="79"/>
    </location>
</feature>
<dbReference type="EMBL" id="VOOR01000030">
    <property type="protein sequence ID" value="TXB62440.1"/>
    <property type="molecule type" value="Genomic_DNA"/>
</dbReference>
<dbReference type="InterPro" id="IPR035979">
    <property type="entry name" value="RBD_domain_sf"/>
</dbReference>
<feature type="compositionally biased region" description="Basic and acidic residues" evidence="2">
    <location>
        <begin position="146"/>
        <end position="178"/>
    </location>
</feature>
<evidence type="ECO:0000313" key="5">
    <source>
        <dbReference type="Proteomes" id="UP000321580"/>
    </source>
</evidence>
<keyword evidence="5" id="KW-1185">Reference proteome</keyword>
<dbReference type="OrthoDB" id="9798855at2"/>
<feature type="compositionally biased region" description="Gly residues" evidence="2">
    <location>
        <begin position="85"/>
        <end position="109"/>
    </location>
</feature>
<gene>
    <name evidence="4" type="ORF">FRY97_14250</name>
</gene>
<feature type="region of interest" description="Disordered" evidence="2">
    <location>
        <begin position="75"/>
        <end position="178"/>
    </location>
</feature>
<organism evidence="4 5">
    <name type="scientific">Phaeodactylibacter luteus</name>
    <dbReference type="NCBI Taxonomy" id="1564516"/>
    <lineage>
        <taxon>Bacteria</taxon>
        <taxon>Pseudomonadati</taxon>
        <taxon>Bacteroidota</taxon>
        <taxon>Saprospiria</taxon>
        <taxon>Saprospirales</taxon>
        <taxon>Haliscomenobacteraceae</taxon>
        <taxon>Phaeodactylibacter</taxon>
    </lineage>
</organism>
<evidence type="ECO:0000256" key="1">
    <source>
        <dbReference type="ARBA" id="ARBA00022884"/>
    </source>
</evidence>
<dbReference type="PROSITE" id="PS50102">
    <property type="entry name" value="RRM"/>
    <property type="match status" value="1"/>
</dbReference>
<dbReference type="Pfam" id="PF00076">
    <property type="entry name" value="RRM_1"/>
    <property type="match status" value="1"/>
</dbReference>
<dbReference type="PANTHER" id="PTHR48027">
    <property type="entry name" value="HETEROGENEOUS NUCLEAR RIBONUCLEOPROTEIN 87F-RELATED"/>
    <property type="match status" value="1"/>
</dbReference>
<evidence type="ECO:0000259" key="3">
    <source>
        <dbReference type="PROSITE" id="PS50102"/>
    </source>
</evidence>
<comment type="caution">
    <text evidence="4">The sequence shown here is derived from an EMBL/GenBank/DDBJ whole genome shotgun (WGS) entry which is preliminary data.</text>
</comment>
<dbReference type="InterPro" id="IPR052462">
    <property type="entry name" value="SLIRP/GR-RBP-like"/>
</dbReference>
<evidence type="ECO:0000256" key="2">
    <source>
        <dbReference type="SAM" id="MobiDB-lite"/>
    </source>
</evidence>
<dbReference type="GO" id="GO:0003723">
    <property type="term" value="F:RNA binding"/>
    <property type="evidence" value="ECO:0007669"/>
    <property type="project" value="UniProtKB-KW"/>
</dbReference>
<dbReference type="InterPro" id="IPR000504">
    <property type="entry name" value="RRM_dom"/>
</dbReference>
<dbReference type="InterPro" id="IPR012677">
    <property type="entry name" value="Nucleotide-bd_a/b_plait_sf"/>
</dbReference>
<protein>
    <submittedName>
        <fullName evidence="4">RNA-binding protein</fullName>
    </submittedName>
</protein>
<dbReference type="Proteomes" id="UP000321580">
    <property type="component" value="Unassembled WGS sequence"/>
</dbReference>
<accession>A0A5C6RLE6</accession>
<dbReference type="RefSeq" id="WP_147168225.1">
    <property type="nucleotide sequence ID" value="NZ_VOOR01000030.1"/>
</dbReference>